<organism evidence="1 2">
    <name type="scientific">Sphaerobolus stellatus (strain SS14)</name>
    <dbReference type="NCBI Taxonomy" id="990650"/>
    <lineage>
        <taxon>Eukaryota</taxon>
        <taxon>Fungi</taxon>
        <taxon>Dikarya</taxon>
        <taxon>Basidiomycota</taxon>
        <taxon>Agaricomycotina</taxon>
        <taxon>Agaricomycetes</taxon>
        <taxon>Phallomycetidae</taxon>
        <taxon>Geastrales</taxon>
        <taxon>Sphaerobolaceae</taxon>
        <taxon>Sphaerobolus</taxon>
    </lineage>
</organism>
<sequence>MSAGERSTAWIDVSADAGVTYICIQATPAAASFEGGISGSVERSTAAIYPERHWRALKMLQIALLHKQKNLDVSTPIIVSALIAVLSDLRVTCPINIIPTSSARRFNPNFKSTKNAPTQNAILIAILIPLHRTLSRSPDVPKTPPAVETSHLS</sequence>
<proteinExistence type="predicted"/>
<keyword evidence="2" id="KW-1185">Reference proteome</keyword>
<dbReference type="Proteomes" id="UP000054279">
    <property type="component" value="Unassembled WGS sequence"/>
</dbReference>
<name>A0A0C9T3A0_SPHS4</name>
<dbReference type="AlphaFoldDB" id="A0A0C9T3A0"/>
<evidence type="ECO:0000313" key="1">
    <source>
        <dbReference type="EMBL" id="KIJ23353.1"/>
    </source>
</evidence>
<evidence type="ECO:0000313" key="2">
    <source>
        <dbReference type="Proteomes" id="UP000054279"/>
    </source>
</evidence>
<protein>
    <submittedName>
        <fullName evidence="1">Uncharacterized protein</fullName>
    </submittedName>
</protein>
<reference evidence="1 2" key="1">
    <citation type="submission" date="2014-06" db="EMBL/GenBank/DDBJ databases">
        <title>Evolutionary Origins and Diversification of the Mycorrhizal Mutualists.</title>
        <authorList>
            <consortium name="DOE Joint Genome Institute"/>
            <consortium name="Mycorrhizal Genomics Consortium"/>
            <person name="Kohler A."/>
            <person name="Kuo A."/>
            <person name="Nagy L.G."/>
            <person name="Floudas D."/>
            <person name="Copeland A."/>
            <person name="Barry K.W."/>
            <person name="Cichocki N."/>
            <person name="Veneault-Fourrey C."/>
            <person name="LaButti K."/>
            <person name="Lindquist E.A."/>
            <person name="Lipzen A."/>
            <person name="Lundell T."/>
            <person name="Morin E."/>
            <person name="Murat C."/>
            <person name="Riley R."/>
            <person name="Ohm R."/>
            <person name="Sun H."/>
            <person name="Tunlid A."/>
            <person name="Henrissat B."/>
            <person name="Grigoriev I.V."/>
            <person name="Hibbett D.S."/>
            <person name="Martin F."/>
        </authorList>
    </citation>
    <scope>NUCLEOTIDE SEQUENCE [LARGE SCALE GENOMIC DNA]</scope>
    <source>
        <strain evidence="1 2">SS14</strain>
    </source>
</reference>
<accession>A0A0C9T3A0</accession>
<dbReference type="EMBL" id="KN837708">
    <property type="protein sequence ID" value="KIJ23353.1"/>
    <property type="molecule type" value="Genomic_DNA"/>
</dbReference>
<dbReference type="HOGENOM" id="CLU_1714477_0_0_1"/>
<gene>
    <name evidence="1" type="ORF">M422DRAFT_276085</name>
</gene>